<dbReference type="SUPFAM" id="SSF50475">
    <property type="entry name" value="FMN-binding split barrel"/>
    <property type="match status" value="1"/>
</dbReference>
<dbReference type="PANTHER" id="PTHR35176">
    <property type="entry name" value="HEME OXYGENASE HI_0854-RELATED"/>
    <property type="match status" value="1"/>
</dbReference>
<dbReference type="InterPro" id="IPR011576">
    <property type="entry name" value="Pyridox_Oxase_N"/>
</dbReference>
<organism evidence="3 4">
    <name type="scientific">Kutzneria buriramensis</name>
    <dbReference type="NCBI Taxonomy" id="1045776"/>
    <lineage>
        <taxon>Bacteria</taxon>
        <taxon>Bacillati</taxon>
        <taxon>Actinomycetota</taxon>
        <taxon>Actinomycetes</taxon>
        <taxon>Pseudonocardiales</taxon>
        <taxon>Pseudonocardiaceae</taxon>
        <taxon>Kutzneria</taxon>
    </lineage>
</organism>
<dbReference type="Proteomes" id="UP000256269">
    <property type="component" value="Unassembled WGS sequence"/>
</dbReference>
<dbReference type="GO" id="GO:0005829">
    <property type="term" value="C:cytosol"/>
    <property type="evidence" value="ECO:0007669"/>
    <property type="project" value="TreeGrafter"/>
</dbReference>
<reference evidence="3 4" key="1">
    <citation type="submission" date="2018-08" db="EMBL/GenBank/DDBJ databases">
        <title>Genomic Encyclopedia of Archaeal and Bacterial Type Strains, Phase II (KMG-II): from individual species to whole genera.</title>
        <authorList>
            <person name="Goeker M."/>
        </authorList>
    </citation>
    <scope>NUCLEOTIDE SEQUENCE [LARGE SCALE GENOMIC DNA]</scope>
    <source>
        <strain evidence="3 4">DSM 45791</strain>
    </source>
</reference>
<dbReference type="RefSeq" id="WP_116182352.1">
    <property type="nucleotide sequence ID" value="NZ_CP144375.1"/>
</dbReference>
<dbReference type="InterPro" id="IPR024031">
    <property type="entry name" value="MSMEG_5819/OxyR"/>
</dbReference>
<gene>
    <name evidence="3" type="ORF">BCF44_1418</name>
</gene>
<dbReference type="Gene3D" id="2.30.110.10">
    <property type="entry name" value="Electron Transport, Fmn-binding Protein, Chain A"/>
    <property type="match status" value="1"/>
</dbReference>
<dbReference type="PANTHER" id="PTHR35176:SF6">
    <property type="entry name" value="HEME OXYGENASE HI_0854-RELATED"/>
    <property type="match status" value="1"/>
</dbReference>
<evidence type="ECO:0000259" key="2">
    <source>
        <dbReference type="Pfam" id="PF01243"/>
    </source>
</evidence>
<dbReference type="AlphaFoldDB" id="A0A3E0G769"/>
<dbReference type="GO" id="GO:0070967">
    <property type="term" value="F:coenzyme F420 binding"/>
    <property type="evidence" value="ECO:0007669"/>
    <property type="project" value="TreeGrafter"/>
</dbReference>
<keyword evidence="1" id="KW-0560">Oxidoreductase</keyword>
<proteinExistence type="predicted"/>
<dbReference type="Pfam" id="PF01243">
    <property type="entry name" value="PNPOx_N"/>
    <property type="match status" value="1"/>
</dbReference>
<evidence type="ECO:0000313" key="3">
    <source>
        <dbReference type="EMBL" id="REH17891.1"/>
    </source>
</evidence>
<feature type="domain" description="Pyridoxamine 5'-phosphate oxidase N-terminal" evidence="2">
    <location>
        <begin position="9"/>
        <end position="101"/>
    </location>
</feature>
<comment type="caution">
    <text evidence="3">The sequence shown here is derived from an EMBL/GenBank/DDBJ whole genome shotgun (WGS) entry which is preliminary data.</text>
</comment>
<accession>A0A3E0G769</accession>
<dbReference type="GO" id="GO:0016627">
    <property type="term" value="F:oxidoreductase activity, acting on the CH-CH group of donors"/>
    <property type="evidence" value="ECO:0007669"/>
    <property type="project" value="TreeGrafter"/>
</dbReference>
<dbReference type="EMBL" id="QUNO01000041">
    <property type="protein sequence ID" value="REH17891.1"/>
    <property type="molecule type" value="Genomic_DNA"/>
</dbReference>
<protein>
    <submittedName>
        <fullName evidence="3">Pyridoxamine 5'-phosphate oxidase family protein</fullName>
    </submittedName>
</protein>
<dbReference type="OrthoDB" id="3693562at2"/>
<dbReference type="InterPro" id="IPR012349">
    <property type="entry name" value="Split_barrel_FMN-bd"/>
</dbReference>
<keyword evidence="4" id="KW-1185">Reference proteome</keyword>
<evidence type="ECO:0000313" key="4">
    <source>
        <dbReference type="Proteomes" id="UP000256269"/>
    </source>
</evidence>
<evidence type="ECO:0000256" key="1">
    <source>
        <dbReference type="ARBA" id="ARBA00023002"/>
    </source>
</evidence>
<dbReference type="NCBIfam" id="TIGR04023">
    <property type="entry name" value="PPOX_MSMEG_5819"/>
    <property type="match status" value="1"/>
</dbReference>
<dbReference type="InterPro" id="IPR052019">
    <property type="entry name" value="F420H2_bilvrd_red/Heme_oxyg"/>
</dbReference>
<name>A0A3E0G769_9PSEU</name>
<sequence>MSFTDIELAYLSTQRLGRLATAQPDGTLQISPVVFRYNDRTGTIDIAGRAMARSRKFRNVAANGRVAFVVDDLASVDPWLPRCVEIRGEGEAIGEPTDSAWSADLTQTGVDGAIIRVHPKRIISFGIDETAGDIGEYKASRRTVA</sequence>